<dbReference type="Proteomes" id="UP000054217">
    <property type="component" value="Unassembled WGS sequence"/>
</dbReference>
<feature type="region of interest" description="Disordered" evidence="1">
    <location>
        <begin position="393"/>
        <end position="415"/>
    </location>
</feature>
<keyword evidence="3" id="KW-1185">Reference proteome</keyword>
<feature type="compositionally biased region" description="Polar residues" evidence="1">
    <location>
        <begin position="393"/>
        <end position="405"/>
    </location>
</feature>
<evidence type="ECO:0000313" key="2">
    <source>
        <dbReference type="EMBL" id="KIO05813.1"/>
    </source>
</evidence>
<evidence type="ECO:0000313" key="3">
    <source>
        <dbReference type="Proteomes" id="UP000054217"/>
    </source>
</evidence>
<organism evidence="2 3">
    <name type="scientific">Pisolithus tinctorius Marx 270</name>
    <dbReference type="NCBI Taxonomy" id="870435"/>
    <lineage>
        <taxon>Eukaryota</taxon>
        <taxon>Fungi</taxon>
        <taxon>Dikarya</taxon>
        <taxon>Basidiomycota</taxon>
        <taxon>Agaricomycotina</taxon>
        <taxon>Agaricomycetes</taxon>
        <taxon>Agaricomycetidae</taxon>
        <taxon>Boletales</taxon>
        <taxon>Sclerodermatineae</taxon>
        <taxon>Pisolithaceae</taxon>
        <taxon>Pisolithus</taxon>
    </lineage>
</organism>
<feature type="region of interest" description="Disordered" evidence="1">
    <location>
        <begin position="286"/>
        <end position="312"/>
    </location>
</feature>
<dbReference type="InParanoid" id="A0A0C3J9V9"/>
<protein>
    <recommendedName>
        <fullName evidence="4">F-box domain-containing protein</fullName>
    </recommendedName>
</protein>
<reference evidence="3" key="2">
    <citation type="submission" date="2015-01" db="EMBL/GenBank/DDBJ databases">
        <title>Evolutionary Origins and Diversification of the Mycorrhizal Mutualists.</title>
        <authorList>
            <consortium name="DOE Joint Genome Institute"/>
            <consortium name="Mycorrhizal Genomics Consortium"/>
            <person name="Kohler A."/>
            <person name="Kuo A."/>
            <person name="Nagy L.G."/>
            <person name="Floudas D."/>
            <person name="Copeland A."/>
            <person name="Barry K.W."/>
            <person name="Cichocki N."/>
            <person name="Veneault-Fourrey C."/>
            <person name="LaButti K."/>
            <person name="Lindquist E.A."/>
            <person name="Lipzen A."/>
            <person name="Lundell T."/>
            <person name="Morin E."/>
            <person name="Murat C."/>
            <person name="Riley R."/>
            <person name="Ohm R."/>
            <person name="Sun H."/>
            <person name="Tunlid A."/>
            <person name="Henrissat B."/>
            <person name="Grigoriev I.V."/>
            <person name="Hibbett D.S."/>
            <person name="Martin F."/>
        </authorList>
    </citation>
    <scope>NUCLEOTIDE SEQUENCE [LARGE SCALE GENOMIC DNA]</scope>
    <source>
        <strain evidence="3">Marx 270</strain>
    </source>
</reference>
<dbReference type="AlphaFoldDB" id="A0A0C3J9V9"/>
<gene>
    <name evidence="2" type="ORF">M404DRAFT_504742</name>
</gene>
<accession>A0A0C3J9V9</accession>
<dbReference type="HOGENOM" id="CLU_011151_0_1_1"/>
<sequence>MSSSLERIPLDVLLQIAFFSAEPAPLTSLDSLLQLLLTSRTLYHLLSIRTCPQLYADIFRVTFDLSGYLRKSGQCAKTTSYLAQELRRRAGLLRRIRRSHMTHEHLLSDLWGIYFMLLESDSLNEMHLHSVGVSQWILGVLENLCPATGSCDQQTVALAIVVASLVLSRNDISALRPEAYNRILDSIRPFATYTPLHLHEDAARSHYFGQGPSDGTLYNGLTIFPPNLSSSSIFLTFALKEAIPLQVPPHLPATRAEAIAVGNDGPTKEDFFAVTAMRTPLLADSFQPSRSRESVSDLSQEEQRPSRSTIHDEDFSRVARRLDLFPCAQELETYLPGLLTGIWEGSYMVAPSVAAHPFGIEENQDFLCRKPIQFRLEEFLSFAPWLPLPIDSSPSTDNHGLQNPSDRNDEPPSRSVQFIDGNTGKCYDYEPLRLSGVPKSGRNARHALDVVIIGEVRGPFLSVLRHVVLTPIRQTPRRFQVAWGAYKYIGRVRLSDGLISLTRKPVSPCQSPCE</sequence>
<feature type="compositionally biased region" description="Basic and acidic residues" evidence="1">
    <location>
        <begin position="290"/>
        <end position="312"/>
    </location>
</feature>
<reference evidence="2 3" key="1">
    <citation type="submission" date="2014-04" db="EMBL/GenBank/DDBJ databases">
        <authorList>
            <consortium name="DOE Joint Genome Institute"/>
            <person name="Kuo A."/>
            <person name="Kohler A."/>
            <person name="Costa M.D."/>
            <person name="Nagy L.G."/>
            <person name="Floudas D."/>
            <person name="Copeland A."/>
            <person name="Barry K.W."/>
            <person name="Cichocki N."/>
            <person name="Veneault-Fourrey C."/>
            <person name="LaButti K."/>
            <person name="Lindquist E.A."/>
            <person name="Lipzen A."/>
            <person name="Lundell T."/>
            <person name="Morin E."/>
            <person name="Murat C."/>
            <person name="Sun H."/>
            <person name="Tunlid A."/>
            <person name="Henrissat B."/>
            <person name="Grigoriev I.V."/>
            <person name="Hibbett D.S."/>
            <person name="Martin F."/>
            <person name="Nordberg H.P."/>
            <person name="Cantor M.N."/>
            <person name="Hua S.X."/>
        </authorList>
    </citation>
    <scope>NUCLEOTIDE SEQUENCE [LARGE SCALE GENOMIC DNA]</scope>
    <source>
        <strain evidence="2 3">Marx 270</strain>
    </source>
</reference>
<proteinExistence type="predicted"/>
<dbReference type="EMBL" id="KN831965">
    <property type="protein sequence ID" value="KIO05813.1"/>
    <property type="molecule type" value="Genomic_DNA"/>
</dbReference>
<name>A0A0C3J9V9_PISTI</name>
<evidence type="ECO:0000256" key="1">
    <source>
        <dbReference type="SAM" id="MobiDB-lite"/>
    </source>
</evidence>
<evidence type="ECO:0008006" key="4">
    <source>
        <dbReference type="Google" id="ProtNLM"/>
    </source>
</evidence>
<dbReference type="OrthoDB" id="3007819at2759"/>